<dbReference type="AlphaFoldDB" id="A0A4R7V467"/>
<feature type="domain" description="Response regulatory" evidence="11">
    <location>
        <begin position="3"/>
        <end position="119"/>
    </location>
</feature>
<comment type="subcellular location">
    <subcellularLocation>
        <location evidence="1 9">Cytoplasm</location>
    </subcellularLocation>
</comment>
<dbReference type="EMBL" id="SOCP01000017">
    <property type="protein sequence ID" value="TDV42715.1"/>
    <property type="molecule type" value="Genomic_DNA"/>
</dbReference>
<keyword evidence="8 9" id="KW-0804">Transcription</keyword>
<evidence type="ECO:0000256" key="2">
    <source>
        <dbReference type="ARBA" id="ARBA00022490"/>
    </source>
</evidence>
<keyword evidence="5 9" id="KW-0805">Transcription regulation</keyword>
<dbReference type="Pfam" id="PF20714">
    <property type="entry name" value="HTH_64"/>
    <property type="match status" value="1"/>
</dbReference>
<dbReference type="SMART" id="SM00448">
    <property type="entry name" value="REC"/>
    <property type="match status" value="1"/>
</dbReference>
<reference evidence="12 13" key="1">
    <citation type="submission" date="2019-03" db="EMBL/GenBank/DDBJ databases">
        <title>Genomic Encyclopedia of Archaeal and Bacterial Type Strains, Phase II (KMG-II): from individual species to whole genera.</title>
        <authorList>
            <person name="Goeker M."/>
        </authorList>
    </citation>
    <scope>NUCLEOTIDE SEQUENCE [LARGE SCALE GENOMIC DNA]</scope>
    <source>
        <strain evidence="12 13">DSM 45499</strain>
    </source>
</reference>
<feature type="modified residue" description="4-aspartylphosphate" evidence="10">
    <location>
        <position position="54"/>
    </location>
</feature>
<dbReference type="Pfam" id="PF00072">
    <property type="entry name" value="Response_reg"/>
    <property type="match status" value="1"/>
</dbReference>
<comment type="caution">
    <text evidence="12">The sequence shown here is derived from an EMBL/GenBank/DDBJ whole genome shotgun (WGS) entry which is preliminary data.</text>
</comment>
<dbReference type="RefSeq" id="WP_133907303.1">
    <property type="nucleotide sequence ID" value="NZ_SOCP01000017.1"/>
</dbReference>
<sequence length="224" mass="24463">MIRVLVVEDDLVAADAHRLYVDRVDGFEVAGVVHTAAEARRALGRLDVDLLLLDQYLPDGNGLDLCRTLRAEGRLVDVIMVTSARDLGLVRAAVSSGVVQYLLKPFTFATLRDKLERYARFRRGVDRAEQADQTDVDHLFATLRGSESAQLPKGMSAPTLDAVAAALRGAGEGLSASAAGDVLGMSRVTARRYLEYLADHGLAVRQPIYGQVGRPELRYQWADN</sequence>
<gene>
    <name evidence="12" type="ORF">CLV71_117187</name>
</gene>
<protein>
    <recommendedName>
        <fullName evidence="9">Transcriptional regulatory protein</fullName>
    </recommendedName>
</protein>
<evidence type="ECO:0000256" key="6">
    <source>
        <dbReference type="ARBA" id="ARBA00023125"/>
    </source>
</evidence>
<dbReference type="GO" id="GO:0003677">
    <property type="term" value="F:DNA binding"/>
    <property type="evidence" value="ECO:0007669"/>
    <property type="project" value="UniProtKB-KW"/>
</dbReference>
<keyword evidence="3 10" id="KW-0597">Phosphoprotein</keyword>
<dbReference type="SUPFAM" id="SSF52172">
    <property type="entry name" value="CheY-like"/>
    <property type="match status" value="1"/>
</dbReference>
<dbReference type="PROSITE" id="PS50110">
    <property type="entry name" value="RESPONSE_REGULATORY"/>
    <property type="match status" value="1"/>
</dbReference>
<keyword evidence="13" id="KW-1185">Reference proteome</keyword>
<name>A0A4R7V467_9PSEU</name>
<dbReference type="GO" id="GO:0003700">
    <property type="term" value="F:DNA-binding transcription factor activity"/>
    <property type="evidence" value="ECO:0007669"/>
    <property type="project" value="InterPro"/>
</dbReference>
<evidence type="ECO:0000256" key="1">
    <source>
        <dbReference type="ARBA" id="ARBA00004496"/>
    </source>
</evidence>
<accession>A0A4R7V467</accession>
<evidence type="ECO:0000313" key="12">
    <source>
        <dbReference type="EMBL" id="TDV42715.1"/>
    </source>
</evidence>
<dbReference type="GO" id="GO:0000156">
    <property type="term" value="F:phosphorelay response regulator activity"/>
    <property type="evidence" value="ECO:0007669"/>
    <property type="project" value="TreeGrafter"/>
</dbReference>
<keyword evidence="2 9" id="KW-0963">Cytoplasm</keyword>
<dbReference type="GO" id="GO:0005737">
    <property type="term" value="C:cytoplasm"/>
    <property type="evidence" value="ECO:0007669"/>
    <property type="project" value="UniProtKB-SubCell"/>
</dbReference>
<evidence type="ECO:0000256" key="5">
    <source>
        <dbReference type="ARBA" id="ARBA00023015"/>
    </source>
</evidence>
<dbReference type="FunFam" id="3.40.50.2300:FF:000057">
    <property type="entry name" value="Transcriptional regulatory protein"/>
    <property type="match status" value="1"/>
</dbReference>
<evidence type="ECO:0000256" key="4">
    <source>
        <dbReference type="ARBA" id="ARBA00023012"/>
    </source>
</evidence>
<evidence type="ECO:0000256" key="7">
    <source>
        <dbReference type="ARBA" id="ARBA00023159"/>
    </source>
</evidence>
<dbReference type="InterPro" id="IPR048714">
    <property type="entry name" value="DpiA-like_HTH"/>
</dbReference>
<dbReference type="PANTHER" id="PTHR45526">
    <property type="entry name" value="TRANSCRIPTIONAL REGULATORY PROTEIN DPIA"/>
    <property type="match status" value="1"/>
</dbReference>
<dbReference type="InterPro" id="IPR011006">
    <property type="entry name" value="CheY-like_superfamily"/>
</dbReference>
<dbReference type="InterPro" id="IPR001789">
    <property type="entry name" value="Sig_transdc_resp-reg_receiver"/>
</dbReference>
<evidence type="ECO:0000256" key="3">
    <source>
        <dbReference type="ARBA" id="ARBA00022553"/>
    </source>
</evidence>
<evidence type="ECO:0000256" key="8">
    <source>
        <dbReference type="ARBA" id="ARBA00023163"/>
    </source>
</evidence>
<dbReference type="Gene3D" id="3.40.50.2300">
    <property type="match status" value="1"/>
</dbReference>
<proteinExistence type="predicted"/>
<keyword evidence="6 9" id="KW-0238">DNA-binding</keyword>
<dbReference type="PIRSF" id="PIRSF006171">
    <property type="entry name" value="RR_citrat_malat"/>
    <property type="match status" value="1"/>
</dbReference>
<organism evidence="12 13">
    <name type="scientific">Actinophytocola oryzae</name>
    <dbReference type="NCBI Taxonomy" id="502181"/>
    <lineage>
        <taxon>Bacteria</taxon>
        <taxon>Bacillati</taxon>
        <taxon>Actinomycetota</taxon>
        <taxon>Actinomycetes</taxon>
        <taxon>Pseudonocardiales</taxon>
        <taxon>Pseudonocardiaceae</taxon>
    </lineage>
</organism>
<dbReference type="PANTHER" id="PTHR45526:SF1">
    <property type="entry name" value="TRANSCRIPTIONAL REGULATORY PROTEIN DCUR-RELATED"/>
    <property type="match status" value="1"/>
</dbReference>
<evidence type="ECO:0000313" key="13">
    <source>
        <dbReference type="Proteomes" id="UP000294927"/>
    </source>
</evidence>
<evidence type="ECO:0000259" key="11">
    <source>
        <dbReference type="PROSITE" id="PS50110"/>
    </source>
</evidence>
<dbReference type="OrthoDB" id="7187989at2"/>
<dbReference type="InterPro" id="IPR051271">
    <property type="entry name" value="2C-system_Tx_regulators"/>
</dbReference>
<evidence type="ECO:0000256" key="10">
    <source>
        <dbReference type="PROSITE-ProRule" id="PRU00169"/>
    </source>
</evidence>
<dbReference type="InterPro" id="IPR024187">
    <property type="entry name" value="Sig_transdc_resp-reg_cit/mal"/>
</dbReference>
<dbReference type="Proteomes" id="UP000294927">
    <property type="component" value="Unassembled WGS sequence"/>
</dbReference>
<evidence type="ECO:0000256" key="9">
    <source>
        <dbReference type="PIRNR" id="PIRNR006171"/>
    </source>
</evidence>
<keyword evidence="4 9" id="KW-0902">Two-component regulatory system</keyword>
<keyword evidence="7 9" id="KW-0010">Activator</keyword>